<keyword evidence="5" id="KW-1185">Reference proteome</keyword>
<dbReference type="AlphaFoldDB" id="A0A7C8HZL5"/>
<proteinExistence type="predicted"/>
<evidence type="ECO:0000256" key="1">
    <source>
        <dbReference type="ARBA" id="ARBA00022737"/>
    </source>
</evidence>
<evidence type="ECO:0000256" key="3">
    <source>
        <dbReference type="PROSITE-ProRule" id="PRU00023"/>
    </source>
</evidence>
<dbReference type="InterPro" id="IPR002110">
    <property type="entry name" value="Ankyrin_rpt"/>
</dbReference>
<dbReference type="SUPFAM" id="SSF48403">
    <property type="entry name" value="Ankyrin repeat"/>
    <property type="match status" value="1"/>
</dbReference>
<dbReference type="EMBL" id="JAADJZ010000028">
    <property type="protein sequence ID" value="KAF2866394.1"/>
    <property type="molecule type" value="Genomic_DNA"/>
</dbReference>
<dbReference type="Proteomes" id="UP000481861">
    <property type="component" value="Unassembled WGS sequence"/>
</dbReference>
<gene>
    <name evidence="4" type="ORF">BDV95DRAFT_209573</name>
</gene>
<comment type="caution">
    <text evidence="4">The sequence shown here is derived from an EMBL/GenBank/DDBJ whole genome shotgun (WGS) entry which is preliminary data.</text>
</comment>
<dbReference type="InterPro" id="IPR036770">
    <property type="entry name" value="Ankyrin_rpt-contain_sf"/>
</dbReference>
<reference evidence="4 5" key="1">
    <citation type="submission" date="2020-01" db="EMBL/GenBank/DDBJ databases">
        <authorList>
            <consortium name="DOE Joint Genome Institute"/>
            <person name="Haridas S."/>
            <person name="Albert R."/>
            <person name="Binder M."/>
            <person name="Bloem J."/>
            <person name="Labutti K."/>
            <person name="Salamov A."/>
            <person name="Andreopoulos B."/>
            <person name="Baker S.E."/>
            <person name="Barry K."/>
            <person name="Bills G."/>
            <person name="Bluhm B.H."/>
            <person name="Cannon C."/>
            <person name="Castanera R."/>
            <person name="Culley D.E."/>
            <person name="Daum C."/>
            <person name="Ezra D."/>
            <person name="Gonzalez J.B."/>
            <person name="Henrissat B."/>
            <person name="Kuo A."/>
            <person name="Liang C."/>
            <person name="Lipzen A."/>
            <person name="Lutzoni F."/>
            <person name="Magnuson J."/>
            <person name="Mondo S."/>
            <person name="Nolan M."/>
            <person name="Ohm R."/>
            <person name="Pangilinan J."/>
            <person name="Park H.-J.H."/>
            <person name="Ramirez L."/>
            <person name="Alfaro M."/>
            <person name="Sun H."/>
            <person name="Tritt A."/>
            <person name="Yoshinaga Y."/>
            <person name="Zwiers L.-H.L."/>
            <person name="Turgeon B.G."/>
            <person name="Goodwin S.B."/>
            <person name="Spatafora J.W."/>
            <person name="Crous P.W."/>
            <person name="Grigoriev I.V."/>
        </authorList>
    </citation>
    <scope>NUCLEOTIDE SEQUENCE [LARGE SCALE GENOMIC DNA]</scope>
    <source>
        <strain evidence="4 5">CBS 611.86</strain>
    </source>
</reference>
<name>A0A7C8HZL5_9PLEO</name>
<dbReference type="PANTHER" id="PTHR24198:SF165">
    <property type="entry name" value="ANKYRIN REPEAT-CONTAINING PROTEIN-RELATED"/>
    <property type="match status" value="1"/>
</dbReference>
<organism evidence="4 5">
    <name type="scientific">Massariosphaeria phaeospora</name>
    <dbReference type="NCBI Taxonomy" id="100035"/>
    <lineage>
        <taxon>Eukaryota</taxon>
        <taxon>Fungi</taxon>
        <taxon>Dikarya</taxon>
        <taxon>Ascomycota</taxon>
        <taxon>Pezizomycotina</taxon>
        <taxon>Dothideomycetes</taxon>
        <taxon>Pleosporomycetidae</taxon>
        <taxon>Pleosporales</taxon>
        <taxon>Pleosporales incertae sedis</taxon>
        <taxon>Massariosphaeria</taxon>
    </lineage>
</organism>
<dbReference type="SMART" id="SM00248">
    <property type="entry name" value="ANK"/>
    <property type="match status" value="7"/>
</dbReference>
<keyword evidence="1" id="KW-0677">Repeat</keyword>
<protein>
    <submittedName>
        <fullName evidence="4">Ankyrin repeat-containing domain protein</fullName>
    </submittedName>
</protein>
<evidence type="ECO:0000256" key="2">
    <source>
        <dbReference type="ARBA" id="ARBA00023043"/>
    </source>
</evidence>
<keyword evidence="2 3" id="KW-0040">ANK repeat</keyword>
<dbReference type="PANTHER" id="PTHR24198">
    <property type="entry name" value="ANKYRIN REPEAT AND PROTEIN KINASE DOMAIN-CONTAINING PROTEIN"/>
    <property type="match status" value="1"/>
</dbReference>
<dbReference type="PROSITE" id="PS50088">
    <property type="entry name" value="ANK_REPEAT"/>
    <property type="match status" value="1"/>
</dbReference>
<dbReference type="OrthoDB" id="341259at2759"/>
<accession>A0A7C8HZL5</accession>
<evidence type="ECO:0000313" key="5">
    <source>
        <dbReference type="Proteomes" id="UP000481861"/>
    </source>
</evidence>
<dbReference type="Gene3D" id="1.25.40.20">
    <property type="entry name" value="Ankyrin repeat-containing domain"/>
    <property type="match status" value="2"/>
</dbReference>
<evidence type="ECO:0000313" key="4">
    <source>
        <dbReference type="EMBL" id="KAF2866394.1"/>
    </source>
</evidence>
<feature type="repeat" description="ANK" evidence="3">
    <location>
        <begin position="185"/>
        <end position="219"/>
    </location>
</feature>
<sequence>MADLLDIILRHMRVSGTGAPVLIRILNGLQQYMPMPEVERALIHGMSHLQLAAQETISVLRKYYRYAAYEPRTFDFLKPAAMNCNPDLCQAIINVFEQESFYHELMPTESDELMYICISVACESGIESVSAFKMLDLATSIGCNINCYSETGRTPLFVIIDRQRPELLDWILENPRLDLAARDQAGNTALHLLITSGLSATYDMQKLLSKGVDPNWVNTEGERPLGIAQANRKFEEFKTLLSVTKLTLDERRQLIYSAVKADAPKLVSANLQEYKSHYGSQTDVAMLDHALTLATEFSGGEVGEILFQSGADPTRKTDNGTATIHESAEQGNIDILNLCLKAAHHVDQENGVGTPLLIATSVLVRDDHRQLGARACADALLDAGANPSPADSDSRTPLAFLLQADKRVRTKHTSLIKILLEKGADPNEGRLSPFIEYPLSKAIKEEDFDLADLLVEHNISLDRQGKDGNYPLHALASISTNLTIDQTNESRPAKLAARLLQNGADPLSVNTRGTTPLEDAVLSANGPLTLAILQHLATPADIAEGSFQRTFGQETGTGTKIFGMRLRKSKKDKEHTTYKLQPVPRRISNIQQSWGLAVFWESSASMCAFLRAGVNGPTSFLTRRLAILLLRYAMQNAIDDVLAMFMGGLNDNMEPDNYLKAVWDSVRDFFPWGADHAQLQSYPFLYKYRRDGRLDGSRFAHLLEADDDMPSNMMPYYYRLQYCNAIDRYARFFPASHLVAHHYIEAQSDSDLKEAVVDEEAEKKKKQYAALQSIGLFGEMEDGFTYDSGF</sequence>